<dbReference type="RefSeq" id="WP_108972133.1">
    <property type="nucleotide sequence ID" value="NZ_CP022188.1"/>
</dbReference>
<dbReference type="Pfam" id="PF12698">
    <property type="entry name" value="ABC2_membrane_3"/>
    <property type="match status" value="1"/>
</dbReference>
<dbReference type="AlphaFoldDB" id="A0A2U8H0I9"/>
<dbReference type="GO" id="GO:0140359">
    <property type="term" value="F:ABC-type transporter activity"/>
    <property type="evidence" value="ECO:0007669"/>
    <property type="project" value="InterPro"/>
</dbReference>
<protein>
    <submittedName>
        <fullName evidence="10">ABC transporter permease</fullName>
    </submittedName>
</protein>
<feature type="transmembrane region" description="Helical" evidence="8">
    <location>
        <begin position="28"/>
        <end position="46"/>
    </location>
</feature>
<dbReference type="OrthoDB" id="266913at2"/>
<feature type="transmembrane region" description="Helical" evidence="8">
    <location>
        <begin position="300"/>
        <end position="323"/>
    </location>
</feature>
<dbReference type="EMBL" id="CP022188">
    <property type="protein sequence ID" value="AWI79234.1"/>
    <property type="molecule type" value="Genomic_DNA"/>
</dbReference>
<dbReference type="PROSITE" id="PS51012">
    <property type="entry name" value="ABC_TM2"/>
    <property type="match status" value="1"/>
</dbReference>
<accession>A0A2U8H0I9</accession>
<organism evidence="10 11">
    <name type="scientific">Parazoarcus communis</name>
    <dbReference type="NCBI Taxonomy" id="41977"/>
    <lineage>
        <taxon>Bacteria</taxon>
        <taxon>Pseudomonadati</taxon>
        <taxon>Pseudomonadota</taxon>
        <taxon>Betaproteobacteria</taxon>
        <taxon>Rhodocyclales</taxon>
        <taxon>Zoogloeaceae</taxon>
        <taxon>Parazoarcus</taxon>
    </lineage>
</organism>
<comment type="similarity">
    <text evidence="2">Belongs to the ABC-2 integral membrane protein family.</text>
</comment>
<evidence type="ECO:0000256" key="3">
    <source>
        <dbReference type="ARBA" id="ARBA00022448"/>
    </source>
</evidence>
<dbReference type="InterPro" id="IPR013525">
    <property type="entry name" value="ABC2_TM"/>
</dbReference>
<keyword evidence="3" id="KW-0813">Transport</keyword>
<evidence type="ECO:0000256" key="2">
    <source>
        <dbReference type="ARBA" id="ARBA00007783"/>
    </source>
</evidence>
<feature type="transmembrane region" description="Helical" evidence="8">
    <location>
        <begin position="259"/>
        <end position="280"/>
    </location>
</feature>
<keyword evidence="5 8" id="KW-0812">Transmembrane</keyword>
<evidence type="ECO:0000256" key="6">
    <source>
        <dbReference type="ARBA" id="ARBA00022989"/>
    </source>
</evidence>
<evidence type="ECO:0000313" key="11">
    <source>
        <dbReference type="Proteomes" id="UP000244902"/>
    </source>
</evidence>
<comment type="subcellular location">
    <subcellularLocation>
        <location evidence="1">Cell membrane</location>
        <topology evidence="1">Multi-pass membrane protein</topology>
    </subcellularLocation>
</comment>
<dbReference type="PANTHER" id="PTHR30294">
    <property type="entry name" value="MEMBRANE COMPONENT OF ABC TRANSPORTER YHHJ-RELATED"/>
    <property type="match status" value="1"/>
</dbReference>
<dbReference type="Proteomes" id="UP000244902">
    <property type="component" value="Chromosome"/>
</dbReference>
<feature type="transmembrane region" description="Helical" evidence="8">
    <location>
        <begin position="390"/>
        <end position="411"/>
    </location>
</feature>
<evidence type="ECO:0000256" key="5">
    <source>
        <dbReference type="ARBA" id="ARBA00022692"/>
    </source>
</evidence>
<proteinExistence type="inferred from homology"/>
<evidence type="ECO:0000259" key="9">
    <source>
        <dbReference type="PROSITE" id="PS51012"/>
    </source>
</evidence>
<evidence type="ECO:0000256" key="7">
    <source>
        <dbReference type="ARBA" id="ARBA00023136"/>
    </source>
</evidence>
<gene>
    <name evidence="10" type="ORF">CEW87_07565</name>
</gene>
<dbReference type="Gene3D" id="3.40.1710.10">
    <property type="entry name" value="abc type-2 transporter like domain"/>
    <property type="match status" value="1"/>
</dbReference>
<dbReference type="InterPro" id="IPR051449">
    <property type="entry name" value="ABC-2_transporter_component"/>
</dbReference>
<evidence type="ECO:0000256" key="4">
    <source>
        <dbReference type="ARBA" id="ARBA00022475"/>
    </source>
</evidence>
<feature type="transmembrane region" description="Helical" evidence="8">
    <location>
        <begin position="217"/>
        <end position="238"/>
    </location>
</feature>
<keyword evidence="7 8" id="KW-0472">Membrane</keyword>
<feature type="transmembrane region" description="Helical" evidence="8">
    <location>
        <begin position="335"/>
        <end position="356"/>
    </location>
</feature>
<evidence type="ECO:0000256" key="8">
    <source>
        <dbReference type="SAM" id="Phobius"/>
    </source>
</evidence>
<evidence type="ECO:0000313" key="10">
    <source>
        <dbReference type="EMBL" id="AWI79234.1"/>
    </source>
</evidence>
<keyword evidence="6 8" id="KW-1133">Transmembrane helix</keyword>
<evidence type="ECO:0000256" key="1">
    <source>
        <dbReference type="ARBA" id="ARBA00004651"/>
    </source>
</evidence>
<feature type="domain" description="ABC transmembrane type-2" evidence="9">
    <location>
        <begin position="177"/>
        <end position="415"/>
    </location>
</feature>
<reference evidence="10 11" key="1">
    <citation type="submission" date="2017-06" db="EMBL/GenBank/DDBJ databases">
        <title>Azoarcus sp. TSNA42 complete genome sequence.</title>
        <authorList>
            <person name="Woo J.-H."/>
            <person name="Kim H.-S."/>
        </authorList>
    </citation>
    <scope>NUCLEOTIDE SEQUENCE [LARGE SCALE GENOMIC DNA]</scope>
    <source>
        <strain evidence="10 11">TSNA42</strain>
    </source>
</reference>
<sequence>MTAACTLIRLAALWRKEALALLRDRHGLAALFLMPAIFILVMSMALRDAFVPGVPADLGYAIVDLDRSEASQALEGQLAGIDLLREFGTLDSEQIGREAVADGRIAFVLVIPQDFERGLGSAASPAPDAAGVRLLADPTVPLAVRNGFRQQVEAELTRLQLSTLLARIGRSLLIPELRDVAGKAPPLPVVVEAVRSPTLADGSESAATLPSSVQQNVPAWLIFSMFFVVVPISAVFIAERQHGTLQRLATQQVSFGLILAGKLLPFFVVNQVQAVLMVLVGRYLVPLAGGEALTLPTGAASLLALWLMSAAVSVAAVAWALLIASSARSTEQATVIGGVGNILMGAIGGIMVPKFVMPAGMQPLTDLSPMAWALDGFHRVMLRGGAIADVLGPAAALLSFGLAALAVAILLNRRALRALR</sequence>
<keyword evidence="4" id="KW-1003">Cell membrane</keyword>
<dbReference type="InterPro" id="IPR047817">
    <property type="entry name" value="ABC2_TM_bact-type"/>
</dbReference>
<name>A0A2U8H0I9_9RHOO</name>
<dbReference type="GO" id="GO:0005886">
    <property type="term" value="C:plasma membrane"/>
    <property type="evidence" value="ECO:0007669"/>
    <property type="project" value="UniProtKB-SubCell"/>
</dbReference>
<dbReference type="PANTHER" id="PTHR30294:SF38">
    <property type="entry name" value="TRANSPORT PERMEASE PROTEIN"/>
    <property type="match status" value="1"/>
</dbReference>